<evidence type="ECO:0000313" key="5">
    <source>
        <dbReference type="EMBL" id="HIR67041.1"/>
    </source>
</evidence>
<dbReference type="CDD" id="cd04433">
    <property type="entry name" value="AFD_class_I"/>
    <property type="match status" value="1"/>
</dbReference>
<dbReference type="Pfam" id="PF13193">
    <property type="entry name" value="AMP-binding_C"/>
    <property type="match status" value="1"/>
</dbReference>
<dbReference type="InterPro" id="IPR000873">
    <property type="entry name" value="AMP-dep_synth/lig_dom"/>
</dbReference>
<dbReference type="PROSITE" id="PS00455">
    <property type="entry name" value="AMP_BINDING"/>
    <property type="match status" value="1"/>
</dbReference>
<evidence type="ECO:0000259" key="4">
    <source>
        <dbReference type="Pfam" id="PF13193"/>
    </source>
</evidence>
<sequence length="448" mass="48396">MQPCNATIYEYFSRFAAERPDDVFIFDGCASYTVRQAFLAAANLAAQFGRAGVTEGSPVAVVAARTVNTVLCFFALQFIGAECVMYDPRECPQNCKFLLKDGVLYNEGRGTALDMSPRFSEFSPSCDSSKPTIVIFTSGSTGQPKEVKLSQYNFINNSLDTAYIGGYAPDDINIDIVPIHHVFGLALIFTAVVTRHAIYVPESLSAEDIIGGIIKYGVTRLNGVPSLYLAMADHPRAAEVKSLRCGLIGGAPCSREQFVKIESRLGLTLIPVYGMSECIGISCGSFKDALENRCGCVGKKYSMNEIFIADDGEVLVKSPAMAAGAVCSDGWLHTGDLGYFDGEGYLHIDGRKKDIIIRNGNNLSAVAIEQKLLRLPQIKDVCVVGVGDEREGEVPAAAVVLSEGQTFDNDALGKIFIKIEVPKYIRIVPEIPLTSTGKPDKQAVCALF</sequence>
<gene>
    <name evidence="5" type="ORF">IAB94_03205</name>
</gene>
<keyword evidence="2" id="KW-0436">Ligase</keyword>
<proteinExistence type="inferred from homology"/>
<organism evidence="5 6">
    <name type="scientific">Candidatus Coproplasma avicola</name>
    <dbReference type="NCBI Taxonomy" id="2840744"/>
    <lineage>
        <taxon>Bacteria</taxon>
        <taxon>Bacillati</taxon>
        <taxon>Bacillota</taxon>
        <taxon>Clostridia</taxon>
        <taxon>Eubacteriales</taxon>
        <taxon>Candidatus Coproplasma</taxon>
    </lineage>
</organism>
<reference evidence="5" key="2">
    <citation type="journal article" date="2021" name="PeerJ">
        <title>Extensive microbial diversity within the chicken gut microbiome revealed by metagenomics and culture.</title>
        <authorList>
            <person name="Gilroy R."/>
            <person name="Ravi A."/>
            <person name="Getino M."/>
            <person name="Pursley I."/>
            <person name="Horton D.L."/>
            <person name="Alikhan N.F."/>
            <person name="Baker D."/>
            <person name="Gharbi K."/>
            <person name="Hall N."/>
            <person name="Watson M."/>
            <person name="Adriaenssens E.M."/>
            <person name="Foster-Nyarko E."/>
            <person name="Jarju S."/>
            <person name="Secka A."/>
            <person name="Antonio M."/>
            <person name="Oren A."/>
            <person name="Chaudhuri R.R."/>
            <person name="La Ragione R."/>
            <person name="Hildebrand F."/>
            <person name="Pallen M.J."/>
        </authorList>
    </citation>
    <scope>NUCLEOTIDE SEQUENCE</scope>
    <source>
        <strain evidence="5">ChiW16-3235</strain>
    </source>
</reference>
<dbReference type="InterPro" id="IPR042099">
    <property type="entry name" value="ANL_N_sf"/>
</dbReference>
<dbReference type="AlphaFoldDB" id="A0A9D1J966"/>
<reference evidence="5" key="1">
    <citation type="submission" date="2020-10" db="EMBL/GenBank/DDBJ databases">
        <authorList>
            <person name="Gilroy R."/>
        </authorList>
    </citation>
    <scope>NUCLEOTIDE SEQUENCE</scope>
    <source>
        <strain evidence="5">ChiW16-3235</strain>
    </source>
</reference>
<dbReference type="Gene3D" id="3.40.50.12780">
    <property type="entry name" value="N-terminal domain of ligase-like"/>
    <property type="match status" value="1"/>
</dbReference>
<dbReference type="PANTHER" id="PTHR43201">
    <property type="entry name" value="ACYL-COA SYNTHETASE"/>
    <property type="match status" value="1"/>
</dbReference>
<feature type="domain" description="AMP-binding enzyme C-terminal" evidence="4">
    <location>
        <begin position="368"/>
        <end position="438"/>
    </location>
</feature>
<evidence type="ECO:0000256" key="1">
    <source>
        <dbReference type="ARBA" id="ARBA00006432"/>
    </source>
</evidence>
<dbReference type="Pfam" id="PF00501">
    <property type="entry name" value="AMP-binding"/>
    <property type="match status" value="2"/>
</dbReference>
<dbReference type="Gene3D" id="3.30.300.30">
    <property type="match status" value="1"/>
</dbReference>
<evidence type="ECO:0000259" key="3">
    <source>
        <dbReference type="Pfam" id="PF00501"/>
    </source>
</evidence>
<dbReference type="InterPro" id="IPR020845">
    <property type="entry name" value="AMP-binding_CS"/>
</dbReference>
<dbReference type="InterPro" id="IPR025110">
    <property type="entry name" value="AMP-bd_C"/>
</dbReference>
<dbReference type="GO" id="GO:0006631">
    <property type="term" value="P:fatty acid metabolic process"/>
    <property type="evidence" value="ECO:0007669"/>
    <property type="project" value="TreeGrafter"/>
</dbReference>
<comment type="similarity">
    <text evidence="1">Belongs to the ATP-dependent AMP-binding enzyme family.</text>
</comment>
<evidence type="ECO:0000256" key="2">
    <source>
        <dbReference type="ARBA" id="ARBA00022598"/>
    </source>
</evidence>
<accession>A0A9D1J966</accession>
<protein>
    <submittedName>
        <fullName evidence="5">AMP-binding protein</fullName>
    </submittedName>
</protein>
<dbReference type="PANTHER" id="PTHR43201:SF5">
    <property type="entry name" value="MEDIUM-CHAIN ACYL-COA LIGASE ACSF2, MITOCHONDRIAL"/>
    <property type="match status" value="1"/>
</dbReference>
<dbReference type="EMBL" id="DVHK01000075">
    <property type="protein sequence ID" value="HIR67041.1"/>
    <property type="molecule type" value="Genomic_DNA"/>
</dbReference>
<comment type="caution">
    <text evidence="5">The sequence shown here is derived from an EMBL/GenBank/DDBJ whole genome shotgun (WGS) entry which is preliminary data.</text>
</comment>
<dbReference type="SUPFAM" id="SSF56801">
    <property type="entry name" value="Acetyl-CoA synthetase-like"/>
    <property type="match status" value="1"/>
</dbReference>
<evidence type="ECO:0000313" key="6">
    <source>
        <dbReference type="Proteomes" id="UP000823913"/>
    </source>
</evidence>
<feature type="domain" description="AMP-dependent synthetase/ligase" evidence="3">
    <location>
        <begin position="12"/>
        <end position="101"/>
    </location>
</feature>
<name>A0A9D1J966_9FIRM</name>
<dbReference type="InterPro" id="IPR045851">
    <property type="entry name" value="AMP-bd_C_sf"/>
</dbReference>
<dbReference type="Proteomes" id="UP000823913">
    <property type="component" value="Unassembled WGS sequence"/>
</dbReference>
<feature type="domain" description="AMP-dependent synthetase/ligase" evidence="3">
    <location>
        <begin position="124"/>
        <end position="324"/>
    </location>
</feature>
<dbReference type="GO" id="GO:0031956">
    <property type="term" value="F:medium-chain fatty acid-CoA ligase activity"/>
    <property type="evidence" value="ECO:0007669"/>
    <property type="project" value="TreeGrafter"/>
</dbReference>